<dbReference type="EMBL" id="MU007014">
    <property type="protein sequence ID" value="KAF2435141.1"/>
    <property type="molecule type" value="Genomic_DNA"/>
</dbReference>
<sequence length="172" mass="19747">MHCDMSLTNLTFVTSPQDSLQPKIYSESKKVRRRCKRGKDGNSEIKEETCHRVVVLMIFSFGRANNYKIHDNANTHCRNSLEWMHIVYRASVRWKTNAVEIPHLVQALHDWGRFDRPQSEHTKLPSKYAIVELATGADGSYSSAEFEEVGNVDSFVYTPNCRFTKPIASQLP</sequence>
<organism evidence="1 2">
    <name type="scientific">Tothia fuscella</name>
    <dbReference type="NCBI Taxonomy" id="1048955"/>
    <lineage>
        <taxon>Eukaryota</taxon>
        <taxon>Fungi</taxon>
        <taxon>Dikarya</taxon>
        <taxon>Ascomycota</taxon>
        <taxon>Pezizomycotina</taxon>
        <taxon>Dothideomycetes</taxon>
        <taxon>Pleosporomycetidae</taxon>
        <taxon>Venturiales</taxon>
        <taxon>Cylindrosympodiaceae</taxon>
        <taxon>Tothia</taxon>
    </lineage>
</organism>
<name>A0A9P4U319_9PEZI</name>
<comment type="caution">
    <text evidence="1">The sequence shown here is derived from an EMBL/GenBank/DDBJ whole genome shotgun (WGS) entry which is preliminary data.</text>
</comment>
<evidence type="ECO:0000313" key="2">
    <source>
        <dbReference type="Proteomes" id="UP000800235"/>
    </source>
</evidence>
<proteinExistence type="predicted"/>
<reference evidence="1" key="1">
    <citation type="journal article" date="2020" name="Stud. Mycol.">
        <title>101 Dothideomycetes genomes: a test case for predicting lifestyles and emergence of pathogens.</title>
        <authorList>
            <person name="Haridas S."/>
            <person name="Albert R."/>
            <person name="Binder M."/>
            <person name="Bloem J."/>
            <person name="Labutti K."/>
            <person name="Salamov A."/>
            <person name="Andreopoulos B."/>
            <person name="Baker S."/>
            <person name="Barry K."/>
            <person name="Bills G."/>
            <person name="Bluhm B."/>
            <person name="Cannon C."/>
            <person name="Castanera R."/>
            <person name="Culley D."/>
            <person name="Daum C."/>
            <person name="Ezra D."/>
            <person name="Gonzalez J."/>
            <person name="Henrissat B."/>
            <person name="Kuo A."/>
            <person name="Liang C."/>
            <person name="Lipzen A."/>
            <person name="Lutzoni F."/>
            <person name="Magnuson J."/>
            <person name="Mondo S."/>
            <person name="Nolan M."/>
            <person name="Ohm R."/>
            <person name="Pangilinan J."/>
            <person name="Park H.-J."/>
            <person name="Ramirez L."/>
            <person name="Alfaro M."/>
            <person name="Sun H."/>
            <person name="Tritt A."/>
            <person name="Yoshinaga Y."/>
            <person name="Zwiers L.-H."/>
            <person name="Turgeon B."/>
            <person name="Goodwin S."/>
            <person name="Spatafora J."/>
            <person name="Crous P."/>
            <person name="Grigoriev I."/>
        </authorList>
    </citation>
    <scope>NUCLEOTIDE SEQUENCE</scope>
    <source>
        <strain evidence="1">CBS 130266</strain>
    </source>
</reference>
<protein>
    <submittedName>
        <fullName evidence="1">Uncharacterized protein</fullName>
    </submittedName>
</protein>
<gene>
    <name evidence="1" type="ORF">EJ08DRAFT_722418</name>
</gene>
<keyword evidence="2" id="KW-1185">Reference proteome</keyword>
<evidence type="ECO:0000313" key="1">
    <source>
        <dbReference type="EMBL" id="KAF2435141.1"/>
    </source>
</evidence>
<accession>A0A9P4U319</accession>
<dbReference type="AlphaFoldDB" id="A0A9P4U319"/>
<dbReference type="Proteomes" id="UP000800235">
    <property type="component" value="Unassembled WGS sequence"/>
</dbReference>